<protein>
    <recommendedName>
        <fullName evidence="1">Transcription regulator PadR N-terminal domain-containing protein</fullName>
    </recommendedName>
</protein>
<reference evidence="2 3" key="1">
    <citation type="submission" date="2017-09" db="EMBL/GenBank/DDBJ databases">
        <title>Depth-based differentiation of microbial function through sediment-hosted aquifers and enrichment of novel symbionts in the deep terrestrial subsurface.</title>
        <authorList>
            <person name="Probst A.J."/>
            <person name="Ladd B."/>
            <person name="Jarett J.K."/>
            <person name="Geller-Mcgrath D.E."/>
            <person name="Sieber C.M."/>
            <person name="Emerson J.B."/>
            <person name="Anantharaman K."/>
            <person name="Thomas B.C."/>
            <person name="Malmstrom R."/>
            <person name="Stieglmeier M."/>
            <person name="Klingl A."/>
            <person name="Woyke T."/>
            <person name="Ryan C.M."/>
            <person name="Banfield J.F."/>
        </authorList>
    </citation>
    <scope>NUCLEOTIDE SEQUENCE [LARGE SCALE GENOMIC DNA]</scope>
    <source>
        <strain evidence="2">CG23_combo_of_CG06-09_8_20_14_all_41_73</strain>
    </source>
</reference>
<feature type="domain" description="Transcription regulator PadR N-terminal" evidence="1">
    <location>
        <begin position="22"/>
        <end position="95"/>
    </location>
</feature>
<dbReference type="InterPro" id="IPR005149">
    <property type="entry name" value="Tscrpt_reg_PadR_N"/>
</dbReference>
<dbReference type="Pfam" id="PF03551">
    <property type="entry name" value="PadR"/>
    <property type="match status" value="1"/>
</dbReference>
<dbReference type="InterPro" id="IPR036390">
    <property type="entry name" value="WH_DNA-bd_sf"/>
</dbReference>
<proteinExistence type="predicted"/>
<feature type="non-terminal residue" evidence="2">
    <location>
        <position position="114"/>
    </location>
</feature>
<dbReference type="SUPFAM" id="SSF46785">
    <property type="entry name" value="Winged helix' DNA-binding domain"/>
    <property type="match status" value="1"/>
</dbReference>
<comment type="caution">
    <text evidence="2">The sequence shown here is derived from an EMBL/GenBank/DDBJ whole genome shotgun (WGS) entry which is preliminary data.</text>
</comment>
<dbReference type="PANTHER" id="PTHR43252:SF2">
    <property type="entry name" value="TRANSCRIPTION REGULATOR, PADR-LIKE FAMILY"/>
    <property type="match status" value="1"/>
</dbReference>
<sequence>MKMDDEKYWRKMINQGLIRFFLLKVLYKDKESYGYRLVKRVEELSDGLCRPTESTIYPALEQLSSGGYVEVNKVSAGKKIRKIYSLNDKGRSAFRAAAKAYGEIIPTLRKAIML</sequence>
<dbReference type="Proteomes" id="UP000230671">
    <property type="component" value="Unassembled WGS sequence"/>
</dbReference>
<gene>
    <name evidence="2" type="ORF">COX11_01085</name>
</gene>
<dbReference type="EMBL" id="PCSO01000049">
    <property type="protein sequence ID" value="PIP50984.1"/>
    <property type="molecule type" value="Genomic_DNA"/>
</dbReference>
<name>A0A2H0B000_9BACT</name>
<evidence type="ECO:0000313" key="3">
    <source>
        <dbReference type="Proteomes" id="UP000230671"/>
    </source>
</evidence>
<dbReference type="Gene3D" id="1.10.10.10">
    <property type="entry name" value="Winged helix-like DNA-binding domain superfamily/Winged helix DNA-binding domain"/>
    <property type="match status" value="1"/>
</dbReference>
<dbReference type="AlphaFoldDB" id="A0A2H0B000"/>
<organism evidence="2 3">
    <name type="scientific">Candidatus Berkelbacteria bacterium CG23_combo_of_CG06-09_8_20_14_all_41_73</name>
    <dbReference type="NCBI Taxonomy" id="1974519"/>
    <lineage>
        <taxon>Bacteria</taxon>
        <taxon>Candidatus Berkelbacteria</taxon>
    </lineage>
</organism>
<dbReference type="InterPro" id="IPR036388">
    <property type="entry name" value="WH-like_DNA-bd_sf"/>
</dbReference>
<evidence type="ECO:0000313" key="2">
    <source>
        <dbReference type="EMBL" id="PIP50984.1"/>
    </source>
</evidence>
<dbReference type="PANTHER" id="PTHR43252">
    <property type="entry name" value="TRANSCRIPTIONAL REGULATOR YQJI"/>
    <property type="match status" value="1"/>
</dbReference>
<evidence type="ECO:0000259" key="1">
    <source>
        <dbReference type="Pfam" id="PF03551"/>
    </source>
</evidence>
<accession>A0A2H0B000</accession>